<accession>A0ACB9I2J3</accession>
<evidence type="ECO:0000313" key="1">
    <source>
        <dbReference type="EMBL" id="KAI3801928.1"/>
    </source>
</evidence>
<evidence type="ECO:0000313" key="2">
    <source>
        <dbReference type="Proteomes" id="UP001056120"/>
    </source>
</evidence>
<sequence>MITLEALNDLLECSGSLPLVAVKNRHSVWMMIPLAVLSSSGGSEISGFAAGKWFVLPSSPAVGNSAQKA</sequence>
<proteinExistence type="predicted"/>
<reference evidence="1 2" key="2">
    <citation type="journal article" date="2022" name="Mol. Ecol. Resour.">
        <title>The genomes of chicory, endive, great burdock and yacon provide insights into Asteraceae paleo-polyploidization history and plant inulin production.</title>
        <authorList>
            <person name="Fan W."/>
            <person name="Wang S."/>
            <person name="Wang H."/>
            <person name="Wang A."/>
            <person name="Jiang F."/>
            <person name="Liu H."/>
            <person name="Zhao H."/>
            <person name="Xu D."/>
            <person name="Zhang Y."/>
        </authorList>
    </citation>
    <scope>NUCLEOTIDE SEQUENCE [LARGE SCALE GENOMIC DNA]</scope>
    <source>
        <strain evidence="2">cv. Yunnan</strain>
        <tissue evidence="1">Leaves</tissue>
    </source>
</reference>
<reference evidence="2" key="1">
    <citation type="journal article" date="2022" name="Mol. Ecol. Resour.">
        <title>The genomes of chicory, endive, great burdock and yacon provide insights into Asteraceae palaeo-polyploidization history and plant inulin production.</title>
        <authorList>
            <person name="Fan W."/>
            <person name="Wang S."/>
            <person name="Wang H."/>
            <person name="Wang A."/>
            <person name="Jiang F."/>
            <person name="Liu H."/>
            <person name="Zhao H."/>
            <person name="Xu D."/>
            <person name="Zhang Y."/>
        </authorList>
    </citation>
    <scope>NUCLEOTIDE SEQUENCE [LARGE SCALE GENOMIC DNA]</scope>
    <source>
        <strain evidence="2">cv. Yunnan</strain>
    </source>
</reference>
<comment type="caution">
    <text evidence="1">The sequence shown here is derived from an EMBL/GenBank/DDBJ whole genome shotgun (WGS) entry which is preliminary data.</text>
</comment>
<dbReference type="Proteomes" id="UP001056120">
    <property type="component" value="Linkage Group LG10"/>
</dbReference>
<protein>
    <submittedName>
        <fullName evidence="1">Uncharacterized protein</fullName>
    </submittedName>
</protein>
<keyword evidence="2" id="KW-1185">Reference proteome</keyword>
<organism evidence="1 2">
    <name type="scientific">Smallanthus sonchifolius</name>
    <dbReference type="NCBI Taxonomy" id="185202"/>
    <lineage>
        <taxon>Eukaryota</taxon>
        <taxon>Viridiplantae</taxon>
        <taxon>Streptophyta</taxon>
        <taxon>Embryophyta</taxon>
        <taxon>Tracheophyta</taxon>
        <taxon>Spermatophyta</taxon>
        <taxon>Magnoliopsida</taxon>
        <taxon>eudicotyledons</taxon>
        <taxon>Gunneridae</taxon>
        <taxon>Pentapetalae</taxon>
        <taxon>asterids</taxon>
        <taxon>campanulids</taxon>
        <taxon>Asterales</taxon>
        <taxon>Asteraceae</taxon>
        <taxon>Asteroideae</taxon>
        <taxon>Heliantheae alliance</taxon>
        <taxon>Millerieae</taxon>
        <taxon>Smallanthus</taxon>
    </lineage>
</organism>
<name>A0ACB9I2J3_9ASTR</name>
<dbReference type="EMBL" id="CM042027">
    <property type="protein sequence ID" value="KAI3801928.1"/>
    <property type="molecule type" value="Genomic_DNA"/>
</dbReference>
<gene>
    <name evidence="1" type="ORF">L1987_30046</name>
</gene>